<dbReference type="SUPFAM" id="SSF52540">
    <property type="entry name" value="P-loop containing nucleoside triphosphate hydrolases"/>
    <property type="match status" value="1"/>
</dbReference>
<dbReference type="GO" id="GO:0005524">
    <property type="term" value="F:ATP binding"/>
    <property type="evidence" value="ECO:0007669"/>
    <property type="project" value="UniProtKB-KW"/>
</dbReference>
<dbReference type="Pfam" id="PF02954">
    <property type="entry name" value="HTH_8"/>
    <property type="match status" value="1"/>
</dbReference>
<dbReference type="InterPro" id="IPR011006">
    <property type="entry name" value="CheY-like_superfamily"/>
</dbReference>
<evidence type="ECO:0000256" key="6">
    <source>
        <dbReference type="ARBA" id="ARBA00023163"/>
    </source>
</evidence>
<dbReference type="GO" id="GO:0000160">
    <property type="term" value="P:phosphorelay signal transduction system"/>
    <property type="evidence" value="ECO:0007669"/>
    <property type="project" value="UniProtKB-KW"/>
</dbReference>
<dbReference type="PRINTS" id="PR01590">
    <property type="entry name" value="HTHFIS"/>
</dbReference>
<dbReference type="PROSITE" id="PS50045">
    <property type="entry name" value="SIGMA54_INTERACT_4"/>
    <property type="match status" value="1"/>
</dbReference>
<sequence length="409" mass="43711">MTDRVLLVDDDAAVREALGQTLELADLRPILAGSYIEAKDHVSTDFAGVVVTDIRMPGKDGFALLDYVLQADAELPVILLTGEGDVPMAVRAISRGAFDFLEKPCESSALLTVVHKALAARELVMENRRLKRELASGDAAARMLRGTSPQSEELRARVRLVARAGAEVLVTGPTGSGTAKVAEVIHLVSPAAPHPFVKRSAAALGPESLQEACEAAGAGTLFLDEVSSLGPAAQLALLDRLDAGGDARVIAGTYKDLQREVEAGRFSADLAMRLDVLRVRIPPLDERKEDIGPLFRHYVSLACEQAALPEPDISSDVIARLMAQDWPGNARSLMNAAMRFAMGLNDPSPAEDAGLAEQMAQVERTLLIAALEKAGGRAVQAAEALKLPRKTFYDKLARHGLRAEDYRGG</sequence>
<dbReference type="InterPro" id="IPR058031">
    <property type="entry name" value="AAA_lid_NorR"/>
</dbReference>
<keyword evidence="11" id="KW-1185">Reference proteome</keyword>
<dbReference type="PANTHER" id="PTHR32071">
    <property type="entry name" value="TRANSCRIPTIONAL REGULATORY PROTEIN"/>
    <property type="match status" value="1"/>
</dbReference>
<dbReference type="SUPFAM" id="SSF52172">
    <property type="entry name" value="CheY-like"/>
    <property type="match status" value="1"/>
</dbReference>
<dbReference type="SUPFAM" id="SSF46689">
    <property type="entry name" value="Homeodomain-like"/>
    <property type="match status" value="1"/>
</dbReference>
<dbReference type="CDD" id="cd17549">
    <property type="entry name" value="REC_DctD-like"/>
    <property type="match status" value="1"/>
</dbReference>
<dbReference type="OrthoDB" id="9802388at2"/>
<feature type="domain" description="Response regulatory" evidence="9">
    <location>
        <begin position="4"/>
        <end position="118"/>
    </location>
</feature>
<dbReference type="Gene3D" id="1.10.10.60">
    <property type="entry name" value="Homeodomain-like"/>
    <property type="match status" value="1"/>
</dbReference>
<dbReference type="GO" id="GO:0006355">
    <property type="term" value="P:regulation of DNA-templated transcription"/>
    <property type="evidence" value="ECO:0007669"/>
    <property type="project" value="InterPro"/>
</dbReference>
<dbReference type="Gene3D" id="1.10.8.60">
    <property type="match status" value="1"/>
</dbReference>
<evidence type="ECO:0000313" key="11">
    <source>
        <dbReference type="Proteomes" id="UP000199382"/>
    </source>
</evidence>
<evidence type="ECO:0000259" key="8">
    <source>
        <dbReference type="PROSITE" id="PS50045"/>
    </source>
</evidence>
<name>A0A1G8U4Y5_9RHOB</name>
<dbReference type="Gene3D" id="3.40.50.2300">
    <property type="match status" value="1"/>
</dbReference>
<dbReference type="PROSITE" id="PS50110">
    <property type="entry name" value="RESPONSE_REGULATORY"/>
    <property type="match status" value="1"/>
</dbReference>
<keyword evidence="6" id="KW-0804">Transcription</keyword>
<dbReference type="GO" id="GO:0043565">
    <property type="term" value="F:sequence-specific DNA binding"/>
    <property type="evidence" value="ECO:0007669"/>
    <property type="project" value="InterPro"/>
</dbReference>
<dbReference type="InterPro" id="IPR002078">
    <property type="entry name" value="Sigma_54_int"/>
</dbReference>
<dbReference type="InterPro" id="IPR027417">
    <property type="entry name" value="P-loop_NTPase"/>
</dbReference>
<proteinExistence type="predicted"/>
<evidence type="ECO:0000256" key="1">
    <source>
        <dbReference type="ARBA" id="ARBA00022553"/>
    </source>
</evidence>
<dbReference type="SMART" id="SM00448">
    <property type="entry name" value="REC"/>
    <property type="match status" value="1"/>
</dbReference>
<evidence type="ECO:0000256" key="7">
    <source>
        <dbReference type="PROSITE-ProRule" id="PRU00169"/>
    </source>
</evidence>
<reference evidence="10 11" key="1">
    <citation type="submission" date="2016-10" db="EMBL/GenBank/DDBJ databases">
        <authorList>
            <person name="de Groot N.N."/>
        </authorList>
    </citation>
    <scope>NUCLEOTIDE SEQUENCE [LARGE SCALE GENOMIC DNA]</scope>
    <source>
        <strain evidence="10 11">DSM 25294</strain>
    </source>
</reference>
<dbReference type="PANTHER" id="PTHR32071:SF57">
    <property type="entry name" value="C4-DICARBOXYLATE TRANSPORT TRANSCRIPTIONAL REGULATORY PROTEIN DCTD"/>
    <property type="match status" value="1"/>
</dbReference>
<dbReference type="Pfam" id="PF00072">
    <property type="entry name" value="Response_reg"/>
    <property type="match status" value="1"/>
</dbReference>
<dbReference type="InterPro" id="IPR001789">
    <property type="entry name" value="Sig_transdc_resp-reg_receiver"/>
</dbReference>
<keyword evidence="2" id="KW-0547">Nucleotide-binding</keyword>
<dbReference type="InterPro" id="IPR009057">
    <property type="entry name" value="Homeodomain-like_sf"/>
</dbReference>
<evidence type="ECO:0000256" key="3">
    <source>
        <dbReference type="ARBA" id="ARBA00022840"/>
    </source>
</evidence>
<dbReference type="STRING" id="571298.SAMN04488026_101853"/>
<protein>
    <submittedName>
        <fullName evidence="10">Two-component system, NtrC family, C4-dicarboxylate transport response regulator DctD</fullName>
    </submittedName>
</protein>
<dbReference type="Gene3D" id="3.40.50.300">
    <property type="entry name" value="P-loop containing nucleotide triphosphate hydrolases"/>
    <property type="match status" value="1"/>
</dbReference>
<dbReference type="FunFam" id="3.40.50.2300:FF:000018">
    <property type="entry name" value="DNA-binding transcriptional regulator NtrC"/>
    <property type="match status" value="1"/>
</dbReference>
<dbReference type="InterPro" id="IPR002197">
    <property type="entry name" value="HTH_Fis"/>
</dbReference>
<dbReference type="Proteomes" id="UP000199382">
    <property type="component" value="Unassembled WGS sequence"/>
</dbReference>
<dbReference type="EMBL" id="FNEK01000018">
    <property type="protein sequence ID" value="SDJ48791.1"/>
    <property type="molecule type" value="Genomic_DNA"/>
</dbReference>
<organism evidence="10 11">
    <name type="scientific">Aliiruegeria lutimaris</name>
    <dbReference type="NCBI Taxonomy" id="571298"/>
    <lineage>
        <taxon>Bacteria</taxon>
        <taxon>Pseudomonadati</taxon>
        <taxon>Pseudomonadota</taxon>
        <taxon>Alphaproteobacteria</taxon>
        <taxon>Rhodobacterales</taxon>
        <taxon>Roseobacteraceae</taxon>
        <taxon>Aliiruegeria</taxon>
    </lineage>
</organism>
<evidence type="ECO:0000259" key="9">
    <source>
        <dbReference type="PROSITE" id="PS50110"/>
    </source>
</evidence>
<keyword evidence="1 7" id="KW-0597">Phosphoprotein</keyword>
<feature type="modified residue" description="4-aspartylphosphate" evidence="7">
    <location>
        <position position="53"/>
    </location>
</feature>
<keyword evidence="4" id="KW-0902">Two-component regulatory system</keyword>
<keyword evidence="3" id="KW-0067">ATP-binding</keyword>
<keyword evidence="5" id="KW-0805">Transcription regulation</keyword>
<feature type="domain" description="Sigma-54 factor interaction" evidence="8">
    <location>
        <begin position="144"/>
        <end position="342"/>
    </location>
</feature>
<dbReference type="Pfam" id="PF14532">
    <property type="entry name" value="Sigma54_activ_2"/>
    <property type="match status" value="1"/>
</dbReference>
<dbReference type="AlphaFoldDB" id="A0A1G8U4Y5"/>
<accession>A0A1G8U4Y5</accession>
<evidence type="ECO:0000256" key="2">
    <source>
        <dbReference type="ARBA" id="ARBA00022741"/>
    </source>
</evidence>
<evidence type="ECO:0000313" key="10">
    <source>
        <dbReference type="EMBL" id="SDJ48791.1"/>
    </source>
</evidence>
<evidence type="ECO:0000256" key="4">
    <source>
        <dbReference type="ARBA" id="ARBA00023012"/>
    </source>
</evidence>
<dbReference type="RefSeq" id="WP_093155114.1">
    <property type="nucleotide sequence ID" value="NZ_FNEK01000018.1"/>
</dbReference>
<gene>
    <name evidence="10" type="ORF">SAMN04488026_101853</name>
</gene>
<dbReference type="Pfam" id="PF25601">
    <property type="entry name" value="AAA_lid_14"/>
    <property type="match status" value="1"/>
</dbReference>
<evidence type="ECO:0000256" key="5">
    <source>
        <dbReference type="ARBA" id="ARBA00023015"/>
    </source>
</evidence>